<keyword evidence="1" id="KW-0175">Coiled coil</keyword>
<sequence length="153" mass="17296">MSVNESNAFEFEVLKQRITELEAKNSRVLAEKAKFLKLIAEERVKYEAENAKLKGRIEKLEKSRADADAKNAKRDVVNAKLKDRVVKLEQDYGQVQSDSMPLVSLFTRSKPVVIPDCETKDAVPKVQFFTNNLISANSKTSEDRKMDAFLDGA</sequence>
<evidence type="ECO:0000256" key="1">
    <source>
        <dbReference type="SAM" id="Coils"/>
    </source>
</evidence>
<dbReference type="EMBL" id="BEXD01000300">
    <property type="protein sequence ID" value="GBB86247.1"/>
    <property type="molecule type" value="Genomic_DNA"/>
</dbReference>
<gene>
    <name evidence="2" type="ORF">RclHR1_12680013</name>
</gene>
<dbReference type="Proteomes" id="UP000247702">
    <property type="component" value="Unassembled WGS sequence"/>
</dbReference>
<feature type="coiled-coil region" evidence="1">
    <location>
        <begin position="11"/>
        <end position="98"/>
    </location>
</feature>
<evidence type="ECO:0000313" key="3">
    <source>
        <dbReference type="Proteomes" id="UP000247702"/>
    </source>
</evidence>
<keyword evidence="3" id="KW-1185">Reference proteome</keyword>
<protein>
    <submittedName>
        <fullName evidence="2">Uncharacterized protein</fullName>
    </submittedName>
</protein>
<accession>A0A2Z6Q7T6</accession>
<proteinExistence type="predicted"/>
<dbReference type="AlphaFoldDB" id="A0A2Z6Q7T6"/>
<comment type="caution">
    <text evidence="2">The sequence shown here is derived from an EMBL/GenBank/DDBJ whole genome shotgun (WGS) entry which is preliminary data.</text>
</comment>
<name>A0A2Z6Q7T6_9GLOM</name>
<organism evidence="2 3">
    <name type="scientific">Rhizophagus clarus</name>
    <dbReference type="NCBI Taxonomy" id="94130"/>
    <lineage>
        <taxon>Eukaryota</taxon>
        <taxon>Fungi</taxon>
        <taxon>Fungi incertae sedis</taxon>
        <taxon>Mucoromycota</taxon>
        <taxon>Glomeromycotina</taxon>
        <taxon>Glomeromycetes</taxon>
        <taxon>Glomerales</taxon>
        <taxon>Glomeraceae</taxon>
        <taxon>Rhizophagus</taxon>
    </lineage>
</organism>
<reference evidence="2 3" key="1">
    <citation type="submission" date="2017-11" db="EMBL/GenBank/DDBJ databases">
        <title>The genome of Rhizophagus clarus HR1 reveals common genetic basis of auxotrophy among arbuscular mycorrhizal fungi.</title>
        <authorList>
            <person name="Kobayashi Y."/>
        </authorList>
    </citation>
    <scope>NUCLEOTIDE SEQUENCE [LARGE SCALE GENOMIC DNA]</scope>
    <source>
        <strain evidence="2 3">HR1</strain>
    </source>
</reference>
<evidence type="ECO:0000313" key="2">
    <source>
        <dbReference type="EMBL" id="GBB86247.1"/>
    </source>
</evidence>